<reference evidence="2" key="1">
    <citation type="journal article" date="2019" name="Int. J. Syst. Evol. Microbiol.">
        <title>The Global Catalogue of Microorganisms (GCM) 10K type strain sequencing project: providing services to taxonomists for standard genome sequencing and annotation.</title>
        <authorList>
            <consortium name="The Broad Institute Genomics Platform"/>
            <consortium name="The Broad Institute Genome Sequencing Center for Infectious Disease"/>
            <person name="Wu L."/>
            <person name="Ma J."/>
        </authorList>
    </citation>
    <scope>NUCLEOTIDE SEQUENCE [LARGE SCALE GENOMIC DNA]</scope>
    <source>
        <strain evidence="2">JCM 18326</strain>
    </source>
</reference>
<dbReference type="EMBL" id="BAABJX010000032">
    <property type="protein sequence ID" value="GAA4835545.1"/>
    <property type="molecule type" value="Genomic_DNA"/>
</dbReference>
<name>A0ABP9DB23_9BACT</name>
<organism evidence="1 2">
    <name type="scientific">Algivirga pacifica</name>
    <dbReference type="NCBI Taxonomy" id="1162670"/>
    <lineage>
        <taxon>Bacteria</taxon>
        <taxon>Pseudomonadati</taxon>
        <taxon>Bacteroidota</taxon>
        <taxon>Cytophagia</taxon>
        <taxon>Cytophagales</taxon>
        <taxon>Flammeovirgaceae</taxon>
        <taxon>Algivirga</taxon>
    </lineage>
</organism>
<keyword evidence="2" id="KW-1185">Reference proteome</keyword>
<evidence type="ECO:0008006" key="3">
    <source>
        <dbReference type="Google" id="ProtNLM"/>
    </source>
</evidence>
<dbReference type="Proteomes" id="UP001500298">
    <property type="component" value="Unassembled WGS sequence"/>
</dbReference>
<dbReference type="Gene3D" id="3.10.450.410">
    <property type="match status" value="1"/>
</dbReference>
<protein>
    <recommendedName>
        <fullName evidence="3">Lipoprotein</fullName>
    </recommendedName>
</protein>
<evidence type="ECO:0000313" key="2">
    <source>
        <dbReference type="Proteomes" id="UP001500298"/>
    </source>
</evidence>
<dbReference type="PROSITE" id="PS51257">
    <property type="entry name" value="PROKAR_LIPOPROTEIN"/>
    <property type="match status" value="1"/>
</dbReference>
<accession>A0ABP9DB23</accession>
<dbReference type="RefSeq" id="WP_345371580.1">
    <property type="nucleotide sequence ID" value="NZ_BAABJX010000032.1"/>
</dbReference>
<proteinExistence type="predicted"/>
<sequence length="504" mass="58621">MRFLPLIFCAFLIACSSQSSHEKKKEKVVATIDETSSKEETPKTTIDSLSHISTIEAASDSVQSFDILYKNVHDIDLRNTISLSLISKDSFDLAKSVTLSIQPSSEDPFHMREQDSTVIVTLRTKEKVILEGTTDYMEDQKELLSVGKYFPDWNAFTINIDYWEWSDTKLYNAMTGEELMTLVEAPLRSPNGTHMIAIRPDGYEVVTYFQLIKYEEGKFRVMEETQFSEWMPGVEPEEIKWVNDSTVFLKIQYAKEFWNEDGSYNTDYKYLKMVVKGIDKEESLEAQLYITNSEHIPFNAFFGQFVQYDFFREENTSYPVTYDGIKLASREDWKRVNFPSVHEALPTLTDITVKDQETDSVAVTTFLLDEEKSIQLKFVEHKGIWRFHGTEEQSLTPHKDYEFLKFLAAFTSDSTYQKQHLSENLKKKTWGDDDQQTEFSIDTSSWEYLPLSEAVNPVFSLPYDVESDKRRLYFSGIDNGIYVEYVFVKIDGEWVLTEWVDFSN</sequence>
<dbReference type="Pfam" id="PF14254">
    <property type="entry name" value="DUF4348"/>
    <property type="match status" value="1"/>
</dbReference>
<comment type="caution">
    <text evidence="1">The sequence shown here is derived from an EMBL/GenBank/DDBJ whole genome shotgun (WGS) entry which is preliminary data.</text>
</comment>
<evidence type="ECO:0000313" key="1">
    <source>
        <dbReference type="EMBL" id="GAA4835545.1"/>
    </source>
</evidence>
<dbReference type="InterPro" id="IPR025590">
    <property type="entry name" value="DUF4348"/>
</dbReference>
<gene>
    <name evidence="1" type="ORF">GCM10023331_21010</name>
</gene>